<organism evidence="6 7">
    <name type="scientific">Nonomuraea marmarensis</name>
    <dbReference type="NCBI Taxonomy" id="3351344"/>
    <lineage>
        <taxon>Bacteria</taxon>
        <taxon>Bacillati</taxon>
        <taxon>Actinomycetota</taxon>
        <taxon>Actinomycetes</taxon>
        <taxon>Streptosporangiales</taxon>
        <taxon>Streptosporangiaceae</taxon>
        <taxon>Nonomuraea</taxon>
    </lineage>
</organism>
<keyword evidence="1" id="KW-0285">Flavoprotein</keyword>
<gene>
    <name evidence="6" type="ORF">ACFLIM_00185</name>
</gene>
<keyword evidence="7" id="KW-1185">Reference proteome</keyword>
<dbReference type="InterPro" id="IPR036661">
    <property type="entry name" value="Luciferase-like_sf"/>
</dbReference>
<evidence type="ECO:0000256" key="4">
    <source>
        <dbReference type="ARBA" id="ARBA00023033"/>
    </source>
</evidence>
<evidence type="ECO:0000313" key="7">
    <source>
        <dbReference type="Proteomes" id="UP001603978"/>
    </source>
</evidence>
<feature type="domain" description="Luciferase-like" evidence="5">
    <location>
        <begin position="27"/>
        <end position="201"/>
    </location>
</feature>
<keyword evidence="4" id="KW-0503">Monooxygenase</keyword>
<proteinExistence type="predicted"/>
<dbReference type="SUPFAM" id="SSF51679">
    <property type="entry name" value="Bacterial luciferase-like"/>
    <property type="match status" value="1"/>
</dbReference>
<dbReference type="PANTHER" id="PTHR42847:SF4">
    <property type="entry name" value="ALKANESULFONATE MONOOXYGENASE-RELATED"/>
    <property type="match status" value="1"/>
</dbReference>
<dbReference type="Pfam" id="PF00296">
    <property type="entry name" value="Bac_luciferase"/>
    <property type="match status" value="1"/>
</dbReference>
<keyword evidence="2" id="KW-0288">FMN</keyword>
<accession>A0ABW7A2M4</accession>
<dbReference type="NCBIfam" id="TIGR03621">
    <property type="entry name" value="F420_MSMEG_2516"/>
    <property type="match status" value="1"/>
</dbReference>
<sequence length="315" mass="34258">MAKRLLWTMGEVVRRFRFGAVVREAESGKAWAEKARRLEGAGFDVLLVPDHLVGPRFGPIAALTAAACATTRLRVGTLVFANDFRHPAVLAKEAATLDLLSDGRLEVGIGTGWMAGDYAGAGLALEPPGVRVERLREALAVLKGLWGDGPFSFEGRHYRVSGLDQQPKPVRRPHPPLLLGAGGPRMLRLAAEEADVVNIGMRVKGDGSGPDTRDGGLEAFLRKLGILRAAAADRYDHLELGTSVVQAGERKAEESWSAADSSGLDETPQVLLGTHHDIVDKVRYWRDEHDISYFVVHHERDLPAFTPVVEELATE</sequence>
<dbReference type="PANTHER" id="PTHR42847">
    <property type="entry name" value="ALKANESULFONATE MONOOXYGENASE"/>
    <property type="match status" value="1"/>
</dbReference>
<name>A0ABW7A2M4_9ACTN</name>
<dbReference type="InterPro" id="IPR019923">
    <property type="entry name" value="Lucif-like_OxRdtase_MSMEG_2516"/>
</dbReference>
<reference evidence="6 7" key="1">
    <citation type="submission" date="2024-10" db="EMBL/GenBank/DDBJ databases">
        <authorList>
            <person name="Topkara A.R."/>
            <person name="Saygin H."/>
        </authorList>
    </citation>
    <scope>NUCLEOTIDE SEQUENCE [LARGE SCALE GENOMIC DNA]</scope>
    <source>
        <strain evidence="6 7">M3C6</strain>
    </source>
</reference>
<evidence type="ECO:0000256" key="3">
    <source>
        <dbReference type="ARBA" id="ARBA00023002"/>
    </source>
</evidence>
<dbReference type="InterPro" id="IPR011251">
    <property type="entry name" value="Luciferase-like_dom"/>
</dbReference>
<evidence type="ECO:0000259" key="5">
    <source>
        <dbReference type="Pfam" id="PF00296"/>
    </source>
</evidence>
<dbReference type="Proteomes" id="UP001603978">
    <property type="component" value="Unassembled WGS sequence"/>
</dbReference>
<dbReference type="EMBL" id="JBICRM010000001">
    <property type="protein sequence ID" value="MFG1701581.1"/>
    <property type="molecule type" value="Genomic_DNA"/>
</dbReference>
<evidence type="ECO:0000313" key="6">
    <source>
        <dbReference type="EMBL" id="MFG1701581.1"/>
    </source>
</evidence>
<evidence type="ECO:0000256" key="2">
    <source>
        <dbReference type="ARBA" id="ARBA00022643"/>
    </source>
</evidence>
<dbReference type="Gene3D" id="3.20.20.30">
    <property type="entry name" value="Luciferase-like domain"/>
    <property type="match status" value="1"/>
</dbReference>
<keyword evidence="3" id="KW-0560">Oxidoreductase</keyword>
<evidence type="ECO:0000256" key="1">
    <source>
        <dbReference type="ARBA" id="ARBA00022630"/>
    </source>
</evidence>
<dbReference type="RefSeq" id="WP_393160513.1">
    <property type="nucleotide sequence ID" value="NZ_JBICRM010000001.1"/>
</dbReference>
<dbReference type="InterPro" id="IPR050172">
    <property type="entry name" value="SsuD_RutA_monooxygenase"/>
</dbReference>
<protein>
    <submittedName>
        <fullName evidence="6">TIGR03621 family F420-dependent LLM class oxidoreductase</fullName>
    </submittedName>
</protein>
<comment type="caution">
    <text evidence="6">The sequence shown here is derived from an EMBL/GenBank/DDBJ whole genome shotgun (WGS) entry which is preliminary data.</text>
</comment>